<dbReference type="AlphaFoldDB" id="A0A7Y9WCK0"/>
<organism evidence="1 2">
    <name type="scientific">Paraburkholderia bryophila</name>
    <dbReference type="NCBI Taxonomy" id="420952"/>
    <lineage>
        <taxon>Bacteria</taxon>
        <taxon>Pseudomonadati</taxon>
        <taxon>Pseudomonadota</taxon>
        <taxon>Betaproteobacteria</taxon>
        <taxon>Burkholderiales</taxon>
        <taxon>Burkholderiaceae</taxon>
        <taxon>Paraburkholderia</taxon>
    </lineage>
</organism>
<reference evidence="1 2" key="1">
    <citation type="submission" date="2020-07" db="EMBL/GenBank/DDBJ databases">
        <title>Exploring microbial biodiversity for novel pathways involved in the catabolism of aromatic compounds derived from lignin.</title>
        <authorList>
            <person name="Elkins J."/>
        </authorList>
    </citation>
    <scope>NUCLEOTIDE SEQUENCE [LARGE SCALE GENOMIC DNA]</scope>
    <source>
        <strain evidence="1 2">H2C3B</strain>
    </source>
</reference>
<protein>
    <submittedName>
        <fullName evidence="1">Putative DNA-binding transcriptional regulator AlpA</fullName>
    </submittedName>
</protein>
<dbReference type="RefSeq" id="WP_179706868.1">
    <property type="nucleotide sequence ID" value="NZ_JACCAU010000001.1"/>
</dbReference>
<keyword evidence="1" id="KW-0238">DNA-binding</keyword>
<sequence length="76" mass="9211">MSEKPVLAERPRMFEDAPLTIAEFCERYRISKDIYYRLRAKGETPRETRLSPRRAVILIASLREWERRKLEEDRKS</sequence>
<accession>A0A7Y9WCK0</accession>
<gene>
    <name evidence="1" type="ORF">GGD41_005587</name>
</gene>
<evidence type="ECO:0000313" key="2">
    <source>
        <dbReference type="Proteomes" id="UP000572540"/>
    </source>
</evidence>
<proteinExistence type="predicted"/>
<dbReference type="GO" id="GO:0003677">
    <property type="term" value="F:DNA binding"/>
    <property type="evidence" value="ECO:0007669"/>
    <property type="project" value="UniProtKB-KW"/>
</dbReference>
<dbReference type="EMBL" id="JACCAU010000001">
    <property type="protein sequence ID" value="NYH18359.1"/>
    <property type="molecule type" value="Genomic_DNA"/>
</dbReference>
<evidence type="ECO:0000313" key="1">
    <source>
        <dbReference type="EMBL" id="NYH18359.1"/>
    </source>
</evidence>
<name>A0A7Y9WCK0_9BURK</name>
<dbReference type="Proteomes" id="UP000572540">
    <property type="component" value="Unassembled WGS sequence"/>
</dbReference>
<comment type="caution">
    <text evidence="1">The sequence shown here is derived from an EMBL/GenBank/DDBJ whole genome shotgun (WGS) entry which is preliminary data.</text>
</comment>